<dbReference type="AlphaFoldDB" id="A0A645K104"/>
<protein>
    <submittedName>
        <fullName evidence="1">Uncharacterized protein</fullName>
    </submittedName>
</protein>
<name>A0A645K104_9ZZZZ</name>
<proteinExistence type="predicted"/>
<reference evidence="1" key="1">
    <citation type="submission" date="2019-08" db="EMBL/GenBank/DDBJ databases">
        <authorList>
            <person name="Kucharzyk K."/>
            <person name="Murdoch R.W."/>
            <person name="Higgins S."/>
            <person name="Loffler F."/>
        </authorList>
    </citation>
    <scope>NUCLEOTIDE SEQUENCE</scope>
</reference>
<accession>A0A645K104</accession>
<gene>
    <name evidence="1" type="ORF">SDC9_212590</name>
</gene>
<sequence length="88" mass="9557">MGKVARQESEAFAGFHYRAGEDDLLLAPCQNIRQRLGDSKESLAGAGRPDAEDDLLLAHQADELSLTHALWIHGLAGNGDRGGRFHSF</sequence>
<evidence type="ECO:0000313" key="1">
    <source>
        <dbReference type="EMBL" id="MPN64813.1"/>
    </source>
</evidence>
<dbReference type="EMBL" id="VSSQ01146238">
    <property type="protein sequence ID" value="MPN64813.1"/>
    <property type="molecule type" value="Genomic_DNA"/>
</dbReference>
<comment type="caution">
    <text evidence="1">The sequence shown here is derived from an EMBL/GenBank/DDBJ whole genome shotgun (WGS) entry which is preliminary data.</text>
</comment>
<organism evidence="1">
    <name type="scientific">bioreactor metagenome</name>
    <dbReference type="NCBI Taxonomy" id="1076179"/>
    <lineage>
        <taxon>unclassified sequences</taxon>
        <taxon>metagenomes</taxon>
        <taxon>ecological metagenomes</taxon>
    </lineage>
</organism>